<dbReference type="InterPro" id="IPR001214">
    <property type="entry name" value="SET_dom"/>
</dbReference>
<dbReference type="PROSITE" id="PS50865">
    <property type="entry name" value="ZF_MYND_2"/>
    <property type="match status" value="1"/>
</dbReference>
<accession>A0A1B0B6Z5</accession>
<evidence type="ECO:0000313" key="7">
    <source>
        <dbReference type="EnsemblMetazoa" id="GPPI020866-PA"/>
    </source>
</evidence>
<sequence length="560" mass="63955">MKWTIACWSLITQTFKFKSFPVRFFSRTWQRIMTNVGKCAVCGTYASLKCIACKKVYYCGKEHQKIHWKKGHKSDCKCYEIASNELLGRHLRATRDIKCGEIIMQELPLIYGPKVASAPLCLGCHSKLPIPENNYYKCRKCAWPLCGPDCESREDHIDECELMSSRNFTAKIDYIPSKQEMGKKESAYCVILPLRCLLLKHKSPEAFKKLLNLEDHLQERIDTPLYKVLKANLVTFIKIILGMNEWSEEDILRVAAILDTNAFEVRQPAKERKVRAVYPMAAMFSHNCISNARPAFNELMQIVCIAKTEIAKGDVISISYTQPLKSTLMRRLHLAQAKCFDCVCNRCKDPTELGIFAGAILCSRCKVGKIISTNPLDNSAVWQCQLCPHKLSAKQINLGNAALQEELNSLNKSSPRFLEEFLLRYRDTLHEKNTHVLQVKYALIQLYGNISGFYLHEMNDAAIKRKIELCLELLEVADVIDAGWSIFRGNILMDLQEASVMQAKNEYLNGLLTREAVQEKLAEAMQLLNEAMNIMKINSDVESLSFERIQRLAKELDVDI</sequence>
<proteinExistence type="predicted"/>
<dbReference type="SUPFAM" id="SSF82199">
    <property type="entry name" value="SET domain"/>
    <property type="match status" value="1"/>
</dbReference>
<evidence type="ECO:0000256" key="1">
    <source>
        <dbReference type="ARBA" id="ARBA00022723"/>
    </source>
</evidence>
<dbReference type="AlphaFoldDB" id="A0A1B0B6Z5"/>
<dbReference type="InterPro" id="IPR002893">
    <property type="entry name" value="Znf_MYND"/>
</dbReference>
<dbReference type="Gene3D" id="1.10.220.160">
    <property type="match status" value="1"/>
</dbReference>
<dbReference type="Gene3D" id="6.10.140.2220">
    <property type="match status" value="2"/>
</dbReference>
<name>A0A1B0B6Z5_9MUSC</name>
<protein>
    <recommendedName>
        <fullName evidence="9">MYND-type domain-containing protein</fullName>
    </recommendedName>
</protein>
<dbReference type="PANTHER" id="PTHR46455:SF1">
    <property type="entry name" value="SET AND MYND DOMAIN CONTAINING, ARTHROPOD-SPECIFIC, MEMBER 2"/>
    <property type="match status" value="1"/>
</dbReference>
<evidence type="ECO:0000259" key="5">
    <source>
        <dbReference type="PROSITE" id="PS50280"/>
    </source>
</evidence>
<dbReference type="PANTHER" id="PTHR46455">
    <property type="entry name" value="SET AND MYND DOMAIN CONTAINING, ARTHROPOD-SPECIFIC, MEMBER 4, ISOFORM A"/>
    <property type="match status" value="1"/>
</dbReference>
<evidence type="ECO:0000256" key="2">
    <source>
        <dbReference type="ARBA" id="ARBA00022771"/>
    </source>
</evidence>
<feature type="domain" description="SET" evidence="5">
    <location>
        <begin position="74"/>
        <end position="321"/>
    </location>
</feature>
<organism evidence="7 8">
    <name type="scientific">Glossina palpalis gambiensis</name>
    <dbReference type="NCBI Taxonomy" id="67801"/>
    <lineage>
        <taxon>Eukaryota</taxon>
        <taxon>Metazoa</taxon>
        <taxon>Ecdysozoa</taxon>
        <taxon>Arthropoda</taxon>
        <taxon>Hexapoda</taxon>
        <taxon>Insecta</taxon>
        <taxon>Pterygota</taxon>
        <taxon>Neoptera</taxon>
        <taxon>Endopterygota</taxon>
        <taxon>Diptera</taxon>
        <taxon>Brachycera</taxon>
        <taxon>Muscomorpha</taxon>
        <taxon>Hippoboscoidea</taxon>
        <taxon>Glossinidae</taxon>
        <taxon>Glossina</taxon>
    </lineage>
</organism>
<reference evidence="7" key="2">
    <citation type="submission" date="2020-05" db="UniProtKB">
        <authorList>
            <consortium name="EnsemblMetazoa"/>
        </authorList>
    </citation>
    <scope>IDENTIFICATION</scope>
    <source>
        <strain evidence="7">IAEA</strain>
    </source>
</reference>
<dbReference type="CDD" id="cd20071">
    <property type="entry name" value="SET_SMYD"/>
    <property type="match status" value="1"/>
</dbReference>
<evidence type="ECO:0000259" key="6">
    <source>
        <dbReference type="PROSITE" id="PS50865"/>
    </source>
</evidence>
<keyword evidence="2 4" id="KW-0863">Zinc-finger</keyword>
<dbReference type="Proteomes" id="UP000092460">
    <property type="component" value="Unassembled WGS sequence"/>
</dbReference>
<keyword evidence="1" id="KW-0479">Metal-binding</keyword>
<feature type="domain" description="MYND-type" evidence="6">
    <location>
        <begin position="39"/>
        <end position="76"/>
    </location>
</feature>
<dbReference type="PROSITE" id="PS50280">
    <property type="entry name" value="SET"/>
    <property type="match status" value="1"/>
</dbReference>
<dbReference type="EnsemblMetazoa" id="GPPI020866-RA">
    <property type="protein sequence ID" value="GPPI020866-PA"/>
    <property type="gene ID" value="GPPI020866"/>
</dbReference>
<keyword evidence="8" id="KW-1185">Reference proteome</keyword>
<dbReference type="GO" id="GO:0008276">
    <property type="term" value="F:protein methyltransferase activity"/>
    <property type="evidence" value="ECO:0007669"/>
    <property type="project" value="UniProtKB-ARBA"/>
</dbReference>
<dbReference type="Pfam" id="PF01753">
    <property type="entry name" value="zf-MYND"/>
    <property type="match status" value="1"/>
</dbReference>
<evidence type="ECO:0000256" key="3">
    <source>
        <dbReference type="ARBA" id="ARBA00022833"/>
    </source>
</evidence>
<dbReference type="GO" id="GO:0008270">
    <property type="term" value="F:zinc ion binding"/>
    <property type="evidence" value="ECO:0007669"/>
    <property type="project" value="UniProtKB-KW"/>
</dbReference>
<dbReference type="PROSITE" id="PS01360">
    <property type="entry name" value="ZF_MYND_1"/>
    <property type="match status" value="1"/>
</dbReference>
<dbReference type="GO" id="GO:0008170">
    <property type="term" value="F:N-methyltransferase activity"/>
    <property type="evidence" value="ECO:0007669"/>
    <property type="project" value="UniProtKB-ARBA"/>
</dbReference>
<dbReference type="EMBL" id="JXJN01009327">
    <property type="status" value="NOT_ANNOTATED_CDS"/>
    <property type="molecule type" value="Genomic_DNA"/>
</dbReference>
<dbReference type="Gene3D" id="2.170.270.10">
    <property type="entry name" value="SET domain"/>
    <property type="match status" value="1"/>
</dbReference>
<reference evidence="8" key="1">
    <citation type="submission" date="2015-01" db="EMBL/GenBank/DDBJ databases">
        <authorList>
            <person name="Aksoy S."/>
            <person name="Warren W."/>
            <person name="Wilson R.K."/>
        </authorList>
    </citation>
    <scope>NUCLEOTIDE SEQUENCE [LARGE SCALE GENOMIC DNA]</scope>
    <source>
        <strain evidence="8">IAEA</strain>
    </source>
</reference>
<dbReference type="Pfam" id="PF00856">
    <property type="entry name" value="SET"/>
    <property type="match status" value="1"/>
</dbReference>
<evidence type="ECO:0000256" key="4">
    <source>
        <dbReference type="PROSITE-ProRule" id="PRU00134"/>
    </source>
</evidence>
<dbReference type="InterPro" id="IPR053010">
    <property type="entry name" value="SET_SmydA-8"/>
</dbReference>
<keyword evidence="3" id="KW-0862">Zinc</keyword>
<dbReference type="STRING" id="67801.A0A1B0B6Z5"/>
<dbReference type="SUPFAM" id="SSF144232">
    <property type="entry name" value="HIT/MYND zinc finger-like"/>
    <property type="match status" value="1"/>
</dbReference>
<dbReference type="InterPro" id="IPR046341">
    <property type="entry name" value="SET_dom_sf"/>
</dbReference>
<dbReference type="GO" id="GO:0008757">
    <property type="term" value="F:S-adenosylmethionine-dependent methyltransferase activity"/>
    <property type="evidence" value="ECO:0007669"/>
    <property type="project" value="UniProtKB-ARBA"/>
</dbReference>
<evidence type="ECO:0008006" key="9">
    <source>
        <dbReference type="Google" id="ProtNLM"/>
    </source>
</evidence>
<dbReference type="VEuPathDB" id="VectorBase:GPPI020866"/>
<evidence type="ECO:0000313" key="8">
    <source>
        <dbReference type="Proteomes" id="UP000092460"/>
    </source>
</evidence>